<reference evidence="1 2" key="1">
    <citation type="submission" date="2020-04" db="EMBL/GenBank/DDBJ databases">
        <title>Description of novel Gluconacetobacter.</title>
        <authorList>
            <person name="Sombolestani A."/>
        </authorList>
    </citation>
    <scope>NUCLEOTIDE SEQUENCE [LARGE SCALE GENOMIC DNA]</scope>
    <source>
        <strain evidence="1 2">LMG 22058</strain>
    </source>
</reference>
<sequence>MNVHTPSPFTGCEHGCRLRVTLASGHQAEGELQIFGGHRMLIIRDPSAPMGHRVEGPLRRADVTSVVILQSRDEVREEKRAQRFGKLVFTWEPTTRVDIRTQLEGIARAIADNPRGGDFHRRLELEAQFAHLASRIGLGQAKRAWVLAEGTWYRTHNHPPTMADLWGSELASPSCFRRPRDEDFDPDPAVRNRPAPVPSWVLHDPLSIRNMHAAFEEAGLSARIHRLGDPPHEHGAILVKMPARGRAQFEVTGRRNDAGVMCWKHAWDVLDTPTGDRRLHVVRQSVAYQKMLEVIRIGRAALQLNFSTMLDLV</sequence>
<evidence type="ECO:0000313" key="2">
    <source>
        <dbReference type="Proteomes" id="UP000530320"/>
    </source>
</evidence>
<dbReference type="RefSeq" id="WP_183010654.1">
    <property type="nucleotide sequence ID" value="NZ_JABEQP010000029.1"/>
</dbReference>
<gene>
    <name evidence="1" type="ORF">HLH44_20360</name>
</gene>
<accession>A0A7W4PJD0</accession>
<proteinExistence type="predicted"/>
<dbReference type="AlphaFoldDB" id="A0A7W4PJD0"/>
<protein>
    <submittedName>
        <fullName evidence="1">Uncharacterized protein</fullName>
    </submittedName>
</protein>
<evidence type="ECO:0000313" key="1">
    <source>
        <dbReference type="EMBL" id="MBB2199750.1"/>
    </source>
</evidence>
<comment type="caution">
    <text evidence="1">The sequence shown here is derived from an EMBL/GenBank/DDBJ whole genome shotgun (WGS) entry which is preliminary data.</text>
</comment>
<organism evidence="1 2">
    <name type="scientific">Gluconacetobacter dulcium</name>
    <dbReference type="NCBI Taxonomy" id="2729096"/>
    <lineage>
        <taxon>Bacteria</taxon>
        <taxon>Pseudomonadati</taxon>
        <taxon>Pseudomonadota</taxon>
        <taxon>Alphaproteobacteria</taxon>
        <taxon>Acetobacterales</taxon>
        <taxon>Acetobacteraceae</taxon>
        <taxon>Gluconacetobacter</taxon>
    </lineage>
</organism>
<name>A0A7W4PJD0_9PROT</name>
<dbReference type="EMBL" id="JABEQP010000029">
    <property type="protein sequence ID" value="MBB2199750.1"/>
    <property type="molecule type" value="Genomic_DNA"/>
</dbReference>
<dbReference type="Proteomes" id="UP000530320">
    <property type="component" value="Unassembled WGS sequence"/>
</dbReference>